<feature type="transmembrane region" description="Helical" evidence="1">
    <location>
        <begin position="12"/>
        <end position="42"/>
    </location>
</feature>
<protein>
    <submittedName>
        <fullName evidence="2">Uncharacterized protein</fullName>
    </submittedName>
</protein>
<dbReference type="Proteomes" id="UP000736672">
    <property type="component" value="Unassembled WGS sequence"/>
</dbReference>
<accession>A0A9P9L1E6</accession>
<dbReference type="EMBL" id="JAGTJS010000003">
    <property type="protein sequence ID" value="KAH7272865.1"/>
    <property type="molecule type" value="Genomic_DNA"/>
</dbReference>
<reference evidence="2" key="1">
    <citation type="journal article" date="2021" name="Nat. Commun.">
        <title>Genetic determinants of endophytism in the Arabidopsis root mycobiome.</title>
        <authorList>
            <person name="Mesny F."/>
            <person name="Miyauchi S."/>
            <person name="Thiergart T."/>
            <person name="Pickel B."/>
            <person name="Atanasova L."/>
            <person name="Karlsson M."/>
            <person name="Huettel B."/>
            <person name="Barry K.W."/>
            <person name="Haridas S."/>
            <person name="Chen C."/>
            <person name="Bauer D."/>
            <person name="Andreopoulos W."/>
            <person name="Pangilinan J."/>
            <person name="LaButti K."/>
            <person name="Riley R."/>
            <person name="Lipzen A."/>
            <person name="Clum A."/>
            <person name="Drula E."/>
            <person name="Henrissat B."/>
            <person name="Kohler A."/>
            <person name="Grigoriev I.V."/>
            <person name="Martin F.M."/>
            <person name="Hacquard S."/>
        </authorList>
    </citation>
    <scope>NUCLEOTIDE SEQUENCE</scope>
    <source>
        <strain evidence="2">FSSC 5 MPI-SDFR-AT-0091</strain>
    </source>
</reference>
<dbReference type="AlphaFoldDB" id="A0A9P9L1E6"/>
<evidence type="ECO:0000256" key="1">
    <source>
        <dbReference type="SAM" id="Phobius"/>
    </source>
</evidence>
<comment type="caution">
    <text evidence="2">The sequence shown here is derived from an EMBL/GenBank/DDBJ whole genome shotgun (WGS) entry which is preliminary data.</text>
</comment>
<gene>
    <name evidence="2" type="ORF">B0J15DRAFT_190261</name>
</gene>
<sequence length="201" mass="21771">MPFCLPRRLIHFLIVPGPCFIGPLPAVWLAALFVVGVGSAWWPCPGVQVPGTRTAGGLTACHPVSETCDSALPCPRAPSKASPVTSSFFNDPAGAQPSPIHQQDAQAPVTEQPVSLRRALQPFSFFFFSSSTCSWMLWTWQRASRQVENWDGLAWTSQPSAPSRKSSTLTRSLTQAQIASRLPSGWKDPGETRCQLCPGAH</sequence>
<evidence type="ECO:0000313" key="2">
    <source>
        <dbReference type="EMBL" id="KAH7272865.1"/>
    </source>
</evidence>
<keyword evidence="3" id="KW-1185">Reference proteome</keyword>
<proteinExistence type="predicted"/>
<name>A0A9P9L1E6_FUSSL</name>
<keyword evidence="1" id="KW-1133">Transmembrane helix</keyword>
<organism evidence="2 3">
    <name type="scientific">Fusarium solani</name>
    <name type="common">Filamentous fungus</name>
    <dbReference type="NCBI Taxonomy" id="169388"/>
    <lineage>
        <taxon>Eukaryota</taxon>
        <taxon>Fungi</taxon>
        <taxon>Dikarya</taxon>
        <taxon>Ascomycota</taxon>
        <taxon>Pezizomycotina</taxon>
        <taxon>Sordariomycetes</taxon>
        <taxon>Hypocreomycetidae</taxon>
        <taxon>Hypocreales</taxon>
        <taxon>Nectriaceae</taxon>
        <taxon>Fusarium</taxon>
        <taxon>Fusarium solani species complex</taxon>
    </lineage>
</organism>
<evidence type="ECO:0000313" key="3">
    <source>
        <dbReference type="Proteomes" id="UP000736672"/>
    </source>
</evidence>
<keyword evidence="1" id="KW-0472">Membrane</keyword>
<keyword evidence="1" id="KW-0812">Transmembrane</keyword>